<keyword evidence="3" id="KW-1185">Reference proteome</keyword>
<feature type="domain" description="SGNH hydrolase-type esterase" evidence="1">
    <location>
        <begin position="229"/>
        <end position="421"/>
    </location>
</feature>
<evidence type="ECO:0000313" key="3">
    <source>
        <dbReference type="Proteomes" id="UP000007842"/>
    </source>
</evidence>
<dbReference type="AlphaFoldDB" id="F8JTD2"/>
<dbReference type="PANTHER" id="PTHR43784">
    <property type="entry name" value="GDSL-LIKE LIPASE/ACYLHYDROLASE, PUTATIVE (AFU_ORTHOLOGUE AFUA_2G00820)-RELATED"/>
    <property type="match status" value="1"/>
</dbReference>
<organism evidence="2 3">
    <name type="scientific">Streptantibioticus cattleyicolor (strain ATCC 35852 / DSM 46488 / JCM 4925 / NBRC 14057 / NRRL 8057)</name>
    <name type="common">Streptomyces cattleya</name>
    <dbReference type="NCBI Taxonomy" id="1003195"/>
    <lineage>
        <taxon>Bacteria</taxon>
        <taxon>Bacillati</taxon>
        <taxon>Actinomycetota</taxon>
        <taxon>Actinomycetes</taxon>
        <taxon>Kitasatosporales</taxon>
        <taxon>Streptomycetaceae</taxon>
        <taxon>Streptantibioticus</taxon>
    </lineage>
</organism>
<dbReference type="InterPro" id="IPR013830">
    <property type="entry name" value="SGNH_hydro"/>
</dbReference>
<reference evidence="3" key="1">
    <citation type="submission" date="2011-12" db="EMBL/GenBank/DDBJ databases">
        <title>Complete genome sequence of Streptomyces cattleya strain DSM 46488.</title>
        <authorList>
            <person name="Ou H.-Y."/>
            <person name="Li P."/>
            <person name="Zhao C."/>
            <person name="O'Hagan D."/>
            <person name="Deng Z."/>
        </authorList>
    </citation>
    <scope>NUCLEOTIDE SEQUENCE [LARGE SCALE GENOMIC DNA]</scope>
    <source>
        <strain evidence="3">ATCC 35852 / DSM 46488 / JCM 4925 / NBRC 14057 / NRRL 8057</strain>
    </source>
</reference>
<accession>F8JTD2</accession>
<dbReference type="eggNOG" id="COG2755">
    <property type="taxonomic scope" value="Bacteria"/>
</dbReference>
<accession>G8WTU1</accession>
<dbReference type="CDD" id="cd01830">
    <property type="entry name" value="XynE_like"/>
    <property type="match status" value="1"/>
</dbReference>
<dbReference type="InterPro" id="IPR036514">
    <property type="entry name" value="SGNH_hydro_sf"/>
</dbReference>
<dbReference type="STRING" id="1003195.SCATT_19150"/>
<dbReference type="HOGENOM" id="CLU_029872_1_0_11"/>
<dbReference type="KEGG" id="scy:SCATT_19150"/>
<dbReference type="Gene3D" id="3.40.50.1110">
    <property type="entry name" value="SGNH hydrolase"/>
    <property type="match status" value="1"/>
</dbReference>
<dbReference type="PANTHER" id="PTHR43784:SF2">
    <property type="entry name" value="GDSL-LIKE LIPASE_ACYLHYDROLASE, PUTATIVE (AFU_ORTHOLOGUE AFUA_2G00820)-RELATED"/>
    <property type="match status" value="1"/>
</dbReference>
<proteinExistence type="predicted"/>
<name>F8JTD2_STREN</name>
<dbReference type="RefSeq" id="WP_014142680.1">
    <property type="nucleotide sequence ID" value="NC_016111.1"/>
</dbReference>
<dbReference type="KEGG" id="sct:SCAT_1923"/>
<gene>
    <name evidence="2" type="ordered locus">SCATT_19150</name>
</gene>
<dbReference type="InterPro" id="IPR053140">
    <property type="entry name" value="GDSL_Rv0518-like"/>
</dbReference>
<evidence type="ECO:0000313" key="2">
    <source>
        <dbReference type="EMBL" id="AEW94286.1"/>
    </source>
</evidence>
<dbReference type="SUPFAM" id="SSF52266">
    <property type="entry name" value="SGNH hydrolase"/>
    <property type="match status" value="1"/>
</dbReference>
<sequence>MTRKSGYALLAALAAVVALVCTAIVVGVGGARTETSTDAEAPRPRASAAAPAIAGTWVGTWSAAAAATEPDTPHGYPDTSIRNVVHTSVGGTAARVQLSNVFGTVPVTFTHVTLGVADAPSSPRAVPDTLTTLAFGGRPAVTIPAGQSVVSDAVRLRVPTAADLLITTYSPTPAGPVTYHPHARQTSYLAHGDHAGDPSGAAFTERSPYWRYVTAVDVWTDDANGAVVALGDSITDGVTSTVDADHRWPDYLAQRLRTSPDGPRLGVLNAGISGNRILTDAAPSIAWNGPRALERAFRDALSRTGVKAMVVELGINDIIELPHRTDPDAIVAGLQQITREAHAHGVRVVGGTLMPFGGQRSWTPALERVRQRVNAAIRSGKVFDDVVDFDHALRDPRHPQRLLPAYDSGDHLHPTDAGYEAMADALSLPTLTGPAPAGV</sequence>
<dbReference type="EMBL" id="CP003219">
    <property type="protein sequence ID" value="AEW94286.1"/>
    <property type="molecule type" value="Genomic_DNA"/>
</dbReference>
<protein>
    <submittedName>
        <fullName evidence="2">Secreted protein</fullName>
    </submittedName>
</protein>
<dbReference type="Proteomes" id="UP000007842">
    <property type="component" value="Chromosome"/>
</dbReference>
<dbReference type="PATRIC" id="fig|1003195.11.peg.3455"/>
<dbReference type="OrthoDB" id="1828825at2"/>
<evidence type="ECO:0000259" key="1">
    <source>
        <dbReference type="Pfam" id="PF13472"/>
    </source>
</evidence>
<dbReference type="Pfam" id="PF13472">
    <property type="entry name" value="Lipase_GDSL_2"/>
    <property type="match status" value="1"/>
</dbReference>